<dbReference type="InterPro" id="IPR027417">
    <property type="entry name" value="P-loop_NTPase"/>
</dbReference>
<keyword evidence="8" id="KW-1185">Reference proteome</keyword>
<sequence length="271" mass="30904">MFETISDQPGARHLTTLMCAKHRSAVLAEVRQRLKTGQPCRLVATSLIEAGVDIDLPTVLRAEAGLDSVAQAAGRCNREGRRRHEDSEVLVFATANPEWAPPPELQQFAQAFRAVERQYRDDLLSPEAVRAYFQELYWQKGPKELDAHGLLDLLKARKPDDLPFETLAEKFRLIETAMRPVIVPWDESAREALRELAFAEGCGAIARRLQPYLVQVPRKAYDALWQAHAIQPVAERFGDQFVQLVNPRLYDERSGLHWDNPQFWEAERLVL</sequence>
<organism evidence="7 8">
    <name type="scientific">Sinimarinibacterium flocculans</name>
    <dbReference type="NCBI Taxonomy" id="985250"/>
    <lineage>
        <taxon>Bacteria</taxon>
        <taxon>Pseudomonadati</taxon>
        <taxon>Pseudomonadota</taxon>
        <taxon>Gammaproteobacteria</taxon>
        <taxon>Nevskiales</taxon>
        <taxon>Nevskiaceae</taxon>
        <taxon>Sinimarinibacterium</taxon>
    </lineage>
</organism>
<keyword evidence="1" id="KW-0547">Nucleotide-binding</keyword>
<keyword evidence="2" id="KW-0378">Hydrolase</keyword>
<dbReference type="GO" id="GO:0016787">
    <property type="term" value="F:hydrolase activity"/>
    <property type="evidence" value="ECO:0007669"/>
    <property type="project" value="UniProtKB-KW"/>
</dbReference>
<dbReference type="Gene3D" id="3.40.50.300">
    <property type="entry name" value="P-loop containing nucleotide triphosphate hydrolases"/>
    <property type="match status" value="1"/>
</dbReference>
<accession>A0A318EAJ8</accession>
<evidence type="ECO:0000256" key="5">
    <source>
        <dbReference type="ARBA" id="ARBA00023118"/>
    </source>
</evidence>
<dbReference type="GO" id="GO:0005524">
    <property type="term" value="F:ATP binding"/>
    <property type="evidence" value="ECO:0007669"/>
    <property type="project" value="UniProtKB-KW"/>
</dbReference>
<protein>
    <recommendedName>
        <fullName evidence="6">CRISPR-associated nuclease/helicase Cas3 domain-containing protein</fullName>
    </recommendedName>
</protein>
<evidence type="ECO:0000256" key="1">
    <source>
        <dbReference type="ARBA" id="ARBA00022741"/>
    </source>
</evidence>
<comment type="caution">
    <text evidence="7">The sequence shown here is derived from an EMBL/GenBank/DDBJ whole genome shotgun (WGS) entry which is preliminary data.</text>
</comment>
<reference evidence="7 8" key="1">
    <citation type="submission" date="2018-04" db="EMBL/GenBank/DDBJ databases">
        <title>Genomic Encyclopedia of Type Strains, Phase IV (KMG-IV): sequencing the most valuable type-strain genomes for metagenomic binning, comparative biology and taxonomic classification.</title>
        <authorList>
            <person name="Goeker M."/>
        </authorList>
    </citation>
    <scope>NUCLEOTIDE SEQUENCE [LARGE SCALE GENOMIC DNA]</scope>
    <source>
        <strain evidence="7 8">DSM 104150</strain>
    </source>
</reference>
<evidence type="ECO:0000313" key="8">
    <source>
        <dbReference type="Proteomes" id="UP000248330"/>
    </source>
</evidence>
<dbReference type="EMBL" id="QICN01000005">
    <property type="protein sequence ID" value="PXV67840.1"/>
    <property type="molecule type" value="Genomic_DNA"/>
</dbReference>
<evidence type="ECO:0000313" key="7">
    <source>
        <dbReference type="EMBL" id="PXV67840.1"/>
    </source>
</evidence>
<name>A0A318EAJ8_9GAMM</name>
<gene>
    <name evidence="7" type="ORF">C8D93_105197</name>
</gene>
<dbReference type="Proteomes" id="UP000248330">
    <property type="component" value="Unassembled WGS sequence"/>
</dbReference>
<keyword evidence="3" id="KW-0347">Helicase</keyword>
<proteinExistence type="predicted"/>
<dbReference type="InterPro" id="IPR054712">
    <property type="entry name" value="Cas3-like_dom"/>
</dbReference>
<keyword evidence="4" id="KW-0067">ATP-binding</keyword>
<keyword evidence="5" id="KW-0051">Antiviral defense</keyword>
<evidence type="ECO:0000256" key="4">
    <source>
        <dbReference type="ARBA" id="ARBA00022840"/>
    </source>
</evidence>
<feature type="domain" description="CRISPR-associated nuclease/helicase Cas3" evidence="6">
    <location>
        <begin position="18"/>
        <end position="80"/>
    </location>
</feature>
<dbReference type="AlphaFoldDB" id="A0A318EAJ8"/>
<dbReference type="SUPFAM" id="SSF52540">
    <property type="entry name" value="P-loop containing nucleoside triphosphate hydrolases"/>
    <property type="match status" value="1"/>
</dbReference>
<dbReference type="GO" id="GO:0004386">
    <property type="term" value="F:helicase activity"/>
    <property type="evidence" value="ECO:0007669"/>
    <property type="project" value="UniProtKB-KW"/>
</dbReference>
<dbReference type="OrthoDB" id="9810236at2"/>
<evidence type="ECO:0000256" key="3">
    <source>
        <dbReference type="ARBA" id="ARBA00022806"/>
    </source>
</evidence>
<evidence type="ECO:0000259" key="6">
    <source>
        <dbReference type="Pfam" id="PF22590"/>
    </source>
</evidence>
<dbReference type="Pfam" id="PF22590">
    <property type="entry name" value="Cas3-like_C_2"/>
    <property type="match status" value="1"/>
</dbReference>
<dbReference type="GO" id="GO:0051607">
    <property type="term" value="P:defense response to virus"/>
    <property type="evidence" value="ECO:0007669"/>
    <property type="project" value="UniProtKB-KW"/>
</dbReference>
<evidence type="ECO:0000256" key="2">
    <source>
        <dbReference type="ARBA" id="ARBA00022801"/>
    </source>
</evidence>